<evidence type="ECO:0000256" key="3">
    <source>
        <dbReference type="ARBA" id="ARBA00022821"/>
    </source>
</evidence>
<dbReference type="OrthoDB" id="3027644at2759"/>
<dbReference type="Gene3D" id="1.20.5.4130">
    <property type="match status" value="1"/>
</dbReference>
<dbReference type="Pfam" id="PF18052">
    <property type="entry name" value="Rx_N"/>
    <property type="match status" value="1"/>
</dbReference>
<reference evidence="5 6" key="1">
    <citation type="submission" date="2020-04" db="EMBL/GenBank/DDBJ databases">
        <title>Plant Genome Project.</title>
        <authorList>
            <person name="Zhang R.-G."/>
        </authorList>
    </citation>
    <scope>NUCLEOTIDE SEQUENCE [LARGE SCALE GENOMIC DNA]</scope>
    <source>
        <strain evidence="5">YNK0</strain>
        <tissue evidence="5">Leaf</tissue>
    </source>
</reference>
<evidence type="ECO:0000256" key="1">
    <source>
        <dbReference type="ARBA" id="ARBA00022737"/>
    </source>
</evidence>
<dbReference type="InterPro" id="IPR041118">
    <property type="entry name" value="Rx_N"/>
</dbReference>
<feature type="domain" description="Disease resistance N-terminal" evidence="4">
    <location>
        <begin position="6"/>
        <end position="97"/>
    </location>
</feature>
<dbReference type="GO" id="GO:0006952">
    <property type="term" value="P:defense response"/>
    <property type="evidence" value="ECO:0007669"/>
    <property type="project" value="UniProtKB-KW"/>
</dbReference>
<dbReference type="CDD" id="cd14798">
    <property type="entry name" value="RX-CC_like"/>
    <property type="match status" value="1"/>
</dbReference>
<keyword evidence="2" id="KW-0547">Nucleotide-binding</keyword>
<comment type="caution">
    <text evidence="5">The sequence shown here is derived from an EMBL/GenBank/DDBJ whole genome shotgun (WGS) entry which is preliminary data.</text>
</comment>
<name>A0A834YMI6_TETSI</name>
<dbReference type="EMBL" id="JABCRI010000019">
    <property type="protein sequence ID" value="KAF8388702.1"/>
    <property type="molecule type" value="Genomic_DNA"/>
</dbReference>
<sequence length="99" mass="11627">MAVDAVVSILVEKLAYLLVQEAVFLRGVKDQVEWVRAELIRMQCFLKDADEKQGGDARVKNWVAEIRDVAYDAEDIIDNFILKKEQKQRRRRTEVHFHL</sequence>
<dbReference type="PANTHER" id="PTHR19338">
    <property type="entry name" value="TRANSLOCASE OF INNER MITOCHONDRIAL MEMBRANE 13 HOMOLOG"/>
    <property type="match status" value="1"/>
</dbReference>
<evidence type="ECO:0000313" key="6">
    <source>
        <dbReference type="Proteomes" id="UP000655225"/>
    </source>
</evidence>
<accession>A0A834YMI6</accession>
<dbReference type="AlphaFoldDB" id="A0A834YMI6"/>
<keyword evidence="1" id="KW-0677">Repeat</keyword>
<dbReference type="PANTHER" id="PTHR19338:SF66">
    <property type="entry name" value="NB-ARC DOMAIN-CONTAINING PROTEIN"/>
    <property type="match status" value="1"/>
</dbReference>
<gene>
    <name evidence="5" type="ORF">HHK36_025382</name>
</gene>
<evidence type="ECO:0000313" key="5">
    <source>
        <dbReference type="EMBL" id="KAF8388702.1"/>
    </source>
</evidence>
<dbReference type="OMA" id="WIADIRK"/>
<dbReference type="InterPro" id="IPR038005">
    <property type="entry name" value="RX-like_CC"/>
</dbReference>
<keyword evidence="3" id="KW-0611">Plant defense</keyword>
<proteinExistence type="predicted"/>
<evidence type="ECO:0000259" key="4">
    <source>
        <dbReference type="Pfam" id="PF18052"/>
    </source>
</evidence>
<keyword evidence="6" id="KW-1185">Reference proteome</keyword>
<dbReference type="Proteomes" id="UP000655225">
    <property type="component" value="Unassembled WGS sequence"/>
</dbReference>
<dbReference type="GO" id="GO:0000166">
    <property type="term" value="F:nucleotide binding"/>
    <property type="evidence" value="ECO:0007669"/>
    <property type="project" value="UniProtKB-KW"/>
</dbReference>
<organism evidence="5 6">
    <name type="scientific">Tetracentron sinense</name>
    <name type="common">Spur-leaf</name>
    <dbReference type="NCBI Taxonomy" id="13715"/>
    <lineage>
        <taxon>Eukaryota</taxon>
        <taxon>Viridiplantae</taxon>
        <taxon>Streptophyta</taxon>
        <taxon>Embryophyta</taxon>
        <taxon>Tracheophyta</taxon>
        <taxon>Spermatophyta</taxon>
        <taxon>Magnoliopsida</taxon>
        <taxon>Trochodendrales</taxon>
        <taxon>Trochodendraceae</taxon>
        <taxon>Tetracentron</taxon>
    </lineage>
</organism>
<evidence type="ECO:0000256" key="2">
    <source>
        <dbReference type="ARBA" id="ARBA00022741"/>
    </source>
</evidence>
<protein>
    <recommendedName>
        <fullName evidence="4">Disease resistance N-terminal domain-containing protein</fullName>
    </recommendedName>
</protein>